<dbReference type="InterPro" id="IPR001296">
    <property type="entry name" value="Glyco_trans_1"/>
</dbReference>
<protein>
    <recommendedName>
        <fullName evidence="1">Glycosyl transferase family 1 domain-containing protein</fullName>
    </recommendedName>
</protein>
<keyword evidence="3" id="KW-1185">Reference proteome</keyword>
<dbReference type="GO" id="GO:0016757">
    <property type="term" value="F:glycosyltransferase activity"/>
    <property type="evidence" value="ECO:0007669"/>
    <property type="project" value="InterPro"/>
</dbReference>
<feature type="domain" description="Glycosyl transferase family 1" evidence="1">
    <location>
        <begin position="204"/>
        <end position="370"/>
    </location>
</feature>
<evidence type="ECO:0000259" key="1">
    <source>
        <dbReference type="Pfam" id="PF00534"/>
    </source>
</evidence>
<dbReference type="SUPFAM" id="SSF53756">
    <property type="entry name" value="UDP-Glycosyltransferase/glycogen phosphorylase"/>
    <property type="match status" value="1"/>
</dbReference>
<dbReference type="Gene3D" id="3.40.50.2000">
    <property type="entry name" value="Glycogen Phosphorylase B"/>
    <property type="match status" value="2"/>
</dbReference>
<organism evidence="2 3">
    <name type="scientific">Flavobacterium faecale</name>
    <dbReference type="NCBI Taxonomy" id="1355330"/>
    <lineage>
        <taxon>Bacteria</taxon>
        <taxon>Pseudomonadati</taxon>
        <taxon>Bacteroidota</taxon>
        <taxon>Flavobacteriia</taxon>
        <taxon>Flavobacteriales</taxon>
        <taxon>Flavobacteriaceae</taxon>
        <taxon>Flavobacterium</taxon>
    </lineage>
</organism>
<proteinExistence type="predicted"/>
<accession>A0A2S1LIB1</accession>
<dbReference type="Pfam" id="PF00534">
    <property type="entry name" value="Glycos_transf_1"/>
    <property type="match status" value="1"/>
</dbReference>
<dbReference type="Proteomes" id="UP000244527">
    <property type="component" value="Chromosome"/>
</dbReference>
<dbReference type="EMBL" id="CP020918">
    <property type="protein sequence ID" value="AWG23469.1"/>
    <property type="molecule type" value="Genomic_DNA"/>
</dbReference>
<evidence type="ECO:0000313" key="3">
    <source>
        <dbReference type="Proteomes" id="UP000244527"/>
    </source>
</evidence>
<reference evidence="2 3" key="1">
    <citation type="submission" date="2017-04" db="EMBL/GenBank/DDBJ databases">
        <title>Compelte genome sequence of WV33.</title>
        <authorList>
            <person name="Lee P.C."/>
        </authorList>
    </citation>
    <scope>NUCLEOTIDE SEQUENCE [LARGE SCALE GENOMIC DNA]</scope>
    <source>
        <strain evidence="2 3">WV33</strain>
    </source>
</reference>
<dbReference type="OrthoDB" id="1522162at2"/>
<dbReference type="KEGG" id="ffa:FFWV33_18995"/>
<dbReference type="AlphaFoldDB" id="A0A2S1LIB1"/>
<evidence type="ECO:0000313" key="2">
    <source>
        <dbReference type="EMBL" id="AWG23469.1"/>
    </source>
</evidence>
<sequence length="395" mass="44897">MNKQTDIATTIKYKANTTLKSKKLISLMNILNVTSIQKWRGGEAQMYMYFELLQEYKDLNQMILCPEDSVLAGKCKEKMQKHFTYTIEHKVFSLIKPIIKICKANKINVIHVHDSSALTASLLALPFLSNKVQIVLSRKRNNKIKDKFINRFKYSHPRIIKIISVSKAVEKIFDPIIKDKSRLTTIYDAIDVAAFVGLEKQHLIHEEYNLPKETKIIGNVAALTVQKDLHTFIDTAKIILAKTTDKQQIKFVIIGEGPLEDELIAYAKDQGIAEHLLFMGHRKNVNQLLSDFDVFLLTSETEGLPLTIYEALASQVPVVATCAGGIAEVVKNDSTGFVTDLKDANKLAEHVLELLINNELADHIKQNAYKLVKEHHDLKNIKESYYAFYKSLKIK</sequence>
<gene>
    <name evidence="2" type="ORF">FFWV33_18995</name>
</gene>
<dbReference type="PANTHER" id="PTHR12526">
    <property type="entry name" value="GLYCOSYLTRANSFERASE"/>
    <property type="match status" value="1"/>
</dbReference>
<dbReference type="CDD" id="cd03801">
    <property type="entry name" value="GT4_PimA-like"/>
    <property type="match status" value="1"/>
</dbReference>
<name>A0A2S1LIB1_9FLAO</name>